<keyword evidence="1" id="KW-0694">RNA-binding</keyword>
<sequence>MAGCNMQKNVNETHNFYVENLLDVRRKNHGTVVHSTIHYINVCEYNHVLPVQQPEQASKSYLQHKQQQQESNTKLQNRQQPNDLSSQGFWPPETSDLPNIQDCPAEELRDPTNPYLRIVLATYKKECKIRTRTFTMFRWQPGRTERYKKPEICQTYSKLKNICQVCLLDLENGLPVQDKDTAPNITTQEKEKHFSVVEEDINHKTSLLEKEKDQLRKLCLDDLRGQNLKCLAESNGLAVKKTKVEKEHTSVKKGRVTKKTEYITREVFSIYPMKQCDNVQEEKDAFRSQHKTNVEALNKEHSNLPSKIQHERVDLLLGIEMKKRELWYCTRDKREKIACYSRERERSCLSKRRSWEKSVYSLSDYQSQNTSKWKLRG</sequence>
<dbReference type="Proteomes" id="UP000032141">
    <property type="component" value="Chromosome C8"/>
</dbReference>
<accession>A0A0D3DTD4</accession>
<dbReference type="GO" id="GO:0071007">
    <property type="term" value="C:U2-type catalytic step 2 spliceosome"/>
    <property type="evidence" value="ECO:0007669"/>
    <property type="project" value="TreeGrafter"/>
</dbReference>
<dbReference type="Gramene" id="Bo8g089870.1">
    <property type="protein sequence ID" value="Bo8g089870.1"/>
    <property type="gene ID" value="Bo8g089870"/>
</dbReference>
<evidence type="ECO:0000313" key="5">
    <source>
        <dbReference type="Proteomes" id="UP000032141"/>
    </source>
</evidence>
<dbReference type="AlphaFoldDB" id="A0A0D3DTD4"/>
<dbReference type="GO" id="GO:0017070">
    <property type="term" value="F:U6 snRNA binding"/>
    <property type="evidence" value="ECO:0007669"/>
    <property type="project" value="TreeGrafter"/>
</dbReference>
<dbReference type="GO" id="GO:0036002">
    <property type="term" value="F:pre-mRNA binding"/>
    <property type="evidence" value="ECO:0007669"/>
    <property type="project" value="TreeGrafter"/>
</dbReference>
<protein>
    <recommendedName>
        <fullName evidence="3">STL11/RBM22-like N-terminal domain-containing protein</fullName>
    </recommendedName>
</protein>
<keyword evidence="5" id="KW-1185">Reference proteome</keyword>
<proteinExistence type="predicted"/>
<dbReference type="InterPro" id="IPR048995">
    <property type="entry name" value="STL11/RBM22-like_N"/>
</dbReference>
<feature type="region of interest" description="Disordered" evidence="2">
    <location>
        <begin position="56"/>
        <end position="91"/>
    </location>
</feature>
<dbReference type="Pfam" id="PF21369">
    <property type="entry name" value="STL11_N"/>
    <property type="match status" value="1"/>
</dbReference>
<evidence type="ECO:0000313" key="4">
    <source>
        <dbReference type="EnsemblPlants" id="Bo8g089870.1"/>
    </source>
</evidence>
<feature type="domain" description="STL11/RBM22-like N-terminal" evidence="3">
    <location>
        <begin position="113"/>
        <end position="192"/>
    </location>
</feature>
<feature type="compositionally biased region" description="Polar residues" evidence="2">
    <location>
        <begin position="56"/>
        <end position="88"/>
    </location>
</feature>
<dbReference type="GO" id="GO:0000974">
    <property type="term" value="C:Prp19 complex"/>
    <property type="evidence" value="ECO:0007669"/>
    <property type="project" value="TreeGrafter"/>
</dbReference>
<dbReference type="GO" id="GO:0071006">
    <property type="term" value="C:U2-type catalytic step 1 spliceosome"/>
    <property type="evidence" value="ECO:0007669"/>
    <property type="project" value="TreeGrafter"/>
</dbReference>
<dbReference type="EnsemblPlants" id="Bo8g089870.1">
    <property type="protein sequence ID" value="Bo8g089870.1"/>
    <property type="gene ID" value="Bo8g089870"/>
</dbReference>
<dbReference type="STRING" id="109376.A0A0D3DTD4"/>
<dbReference type="eggNOG" id="KOG0153">
    <property type="taxonomic scope" value="Eukaryota"/>
</dbReference>
<evidence type="ECO:0000259" key="3">
    <source>
        <dbReference type="Pfam" id="PF21369"/>
    </source>
</evidence>
<evidence type="ECO:0000256" key="1">
    <source>
        <dbReference type="ARBA" id="ARBA00022884"/>
    </source>
</evidence>
<reference evidence="4 5" key="1">
    <citation type="journal article" date="2014" name="Genome Biol.">
        <title>Transcriptome and methylome profiling reveals relics of genome dominance in the mesopolyploid Brassica oleracea.</title>
        <authorList>
            <person name="Parkin I.A."/>
            <person name="Koh C."/>
            <person name="Tang H."/>
            <person name="Robinson S.J."/>
            <person name="Kagale S."/>
            <person name="Clarke W.E."/>
            <person name="Town C.D."/>
            <person name="Nixon J."/>
            <person name="Krishnakumar V."/>
            <person name="Bidwell S.L."/>
            <person name="Denoeud F."/>
            <person name="Belcram H."/>
            <person name="Links M.G."/>
            <person name="Just J."/>
            <person name="Clarke C."/>
            <person name="Bender T."/>
            <person name="Huebert T."/>
            <person name="Mason A.S."/>
            <person name="Pires J.C."/>
            <person name="Barker G."/>
            <person name="Moore J."/>
            <person name="Walley P.G."/>
            <person name="Manoli S."/>
            <person name="Batley J."/>
            <person name="Edwards D."/>
            <person name="Nelson M.N."/>
            <person name="Wang X."/>
            <person name="Paterson A.H."/>
            <person name="King G."/>
            <person name="Bancroft I."/>
            <person name="Chalhoub B."/>
            <person name="Sharpe A.G."/>
        </authorList>
    </citation>
    <scope>NUCLEOTIDE SEQUENCE</scope>
    <source>
        <strain evidence="4 5">cv. TO1000</strain>
    </source>
</reference>
<name>A0A0D3DTD4_BRAOL</name>
<dbReference type="PANTHER" id="PTHR14089:SF6">
    <property type="entry name" value="PRE-MRNA-SPLICING FACTOR RBM22"/>
    <property type="match status" value="1"/>
</dbReference>
<dbReference type="HOGENOM" id="CLU_734370_0_0_1"/>
<reference evidence="4" key="2">
    <citation type="submission" date="2015-03" db="UniProtKB">
        <authorList>
            <consortium name="EnsemblPlants"/>
        </authorList>
    </citation>
    <scope>IDENTIFICATION</scope>
</reference>
<dbReference type="InterPro" id="IPR039171">
    <property type="entry name" value="Cwc2/Slt11"/>
</dbReference>
<dbReference type="PANTHER" id="PTHR14089">
    <property type="entry name" value="PRE-MRNA-SPLICING FACTOR RBM22"/>
    <property type="match status" value="1"/>
</dbReference>
<organism evidence="4 5">
    <name type="scientific">Brassica oleracea var. oleracea</name>
    <dbReference type="NCBI Taxonomy" id="109376"/>
    <lineage>
        <taxon>Eukaryota</taxon>
        <taxon>Viridiplantae</taxon>
        <taxon>Streptophyta</taxon>
        <taxon>Embryophyta</taxon>
        <taxon>Tracheophyta</taxon>
        <taxon>Spermatophyta</taxon>
        <taxon>Magnoliopsida</taxon>
        <taxon>eudicotyledons</taxon>
        <taxon>Gunneridae</taxon>
        <taxon>Pentapetalae</taxon>
        <taxon>rosids</taxon>
        <taxon>malvids</taxon>
        <taxon>Brassicales</taxon>
        <taxon>Brassicaceae</taxon>
        <taxon>Brassiceae</taxon>
        <taxon>Brassica</taxon>
    </lineage>
</organism>
<evidence type="ECO:0000256" key="2">
    <source>
        <dbReference type="SAM" id="MobiDB-lite"/>
    </source>
</evidence>